<dbReference type="InParanoid" id="A0A4W3K2A8"/>
<dbReference type="PROSITE" id="PS50171">
    <property type="entry name" value="ZF_MATRIN"/>
    <property type="match status" value="1"/>
</dbReference>
<evidence type="ECO:0000313" key="9">
    <source>
        <dbReference type="Proteomes" id="UP000314986"/>
    </source>
</evidence>
<evidence type="ECO:0000256" key="4">
    <source>
        <dbReference type="ARBA" id="ARBA00022833"/>
    </source>
</evidence>
<proteinExistence type="predicted"/>
<keyword evidence="3" id="KW-0863">Zinc-finger</keyword>
<comment type="subcellular location">
    <subcellularLocation>
        <location evidence="1">Nucleus</location>
    </subcellularLocation>
</comment>
<dbReference type="CDD" id="cd12685">
    <property type="entry name" value="RRM_RBM20"/>
    <property type="match status" value="1"/>
</dbReference>
<feature type="domain" description="Matrin-type" evidence="7">
    <location>
        <begin position="905"/>
        <end position="936"/>
    </location>
</feature>
<reference evidence="9" key="2">
    <citation type="journal article" date="2007" name="PLoS Biol.">
        <title>Survey sequencing and comparative analysis of the elephant shark (Callorhinchus milii) genome.</title>
        <authorList>
            <person name="Venkatesh B."/>
            <person name="Kirkness E.F."/>
            <person name="Loh Y.H."/>
            <person name="Halpern A.L."/>
            <person name="Lee A.P."/>
            <person name="Johnson J."/>
            <person name="Dandona N."/>
            <person name="Viswanathan L.D."/>
            <person name="Tay A."/>
            <person name="Venter J.C."/>
            <person name="Strausberg R.L."/>
            <person name="Brenner S."/>
        </authorList>
    </citation>
    <scope>NUCLEOTIDE SEQUENCE [LARGE SCALE GENOMIC DNA]</scope>
</reference>
<keyword evidence="4" id="KW-0862">Zinc</keyword>
<feature type="compositionally biased region" description="Basic residues" evidence="6">
    <location>
        <begin position="692"/>
        <end position="706"/>
    </location>
</feature>
<sequence>LYTASLQYYFLAEIYLIFLETKNIFCFHRVPRESPLNPLLPSPASVQLAQLHAQLTLHRLKLAQSAVHNNTAAASVLNHVLSKVAMSQPLFNTLRTSSMLSPTHGQPGGAQMTVGIPGKAIGPGGLQFSAQAPGLPPMLGGGMNLQAPNPASIGLNPYVGLAPGQPATQPGDFSSKTSDREYRPADEARHNQGFHQYGAVGIPGKGQHFVHPSPHPGFQPDFQVPPTTTGGQQPGCRMPGPGFPGDRNTGTFPQNPEVLRLMDSGGQGVWAPEQWHNSAPFAQPSGGHEYPARSDNCWPAKSRPLPTANDLYNPEEPTGEAKLNLRGGSLFNRFRNFPGPPYGQSDNHSHLVPERQLQPHEHNDFHGIVPSQLPHICSICDKKVFNLKDWDQHVNGKHHIQNCECANHYATGLHKTYEEVPLSSTVIPLFAQFPQRKSGPSRVVHICNIPEGSCTESDVINLGLPFGKVTNYILMRATSQAFLEMAYPEAAQAMVQFYQQKPPVFSEQQLLVRMSKQYKELKLKKPGKNVESIINDINSQREREVYKDLDRFPEERTRSRSPLARSSSPWMESHSPSFASCSSSHPKATSRGERNNGTEQRGSWEYLAHTGRREEEKEDSISRSYGEESRDRTDKWGHDRKQHSKSSARLSPKSLEDRGDAAHRQKDKHVKSSPVPFQAKYKTRNEEDYRKEHKLKSTRSQHSPRSKGKESEFPQRSGNRGTSTSQDQTENRSEHDSHRSPVHSPTWESGSEAEGEGWYQCRMEEFVTVDEVGGEEEHSMEVEAEKLEIKESDCVEPNDRRMQMSPEALVTKDMVSDWEKNSEDHCRVSSDGSRPMSPTPTIGSDRISMESVSYSQVTQPILELPGNNEQVSQPQQSPLPREQDNVFCNLSIPLGVEFVEPRTGFYCKLCGIFYITEEAAKTSHCRSTIHYKNLQRYLSQLAEDSLREGQGDRNPGREEEVGIVPQFESKRSSPP</sequence>
<dbReference type="SUPFAM" id="SSF54928">
    <property type="entry name" value="RNA-binding domain, RBD"/>
    <property type="match status" value="1"/>
</dbReference>
<accession>A0A4W3K2A8</accession>
<reference evidence="9" key="1">
    <citation type="journal article" date="2006" name="Science">
        <title>Ancient noncoding elements conserved in the human genome.</title>
        <authorList>
            <person name="Venkatesh B."/>
            <person name="Kirkness E.F."/>
            <person name="Loh Y.H."/>
            <person name="Halpern A.L."/>
            <person name="Lee A.P."/>
            <person name="Johnson J."/>
            <person name="Dandona N."/>
            <person name="Viswanathan L.D."/>
            <person name="Tay A."/>
            <person name="Venter J.C."/>
            <person name="Strausberg R.L."/>
            <person name="Brenner S."/>
        </authorList>
    </citation>
    <scope>NUCLEOTIDE SEQUENCE [LARGE SCALE GENOMIC DNA]</scope>
</reference>
<dbReference type="Gene3D" id="3.30.70.330">
    <property type="match status" value="1"/>
</dbReference>
<feature type="region of interest" description="Disordered" evidence="6">
    <location>
        <begin position="816"/>
        <end position="850"/>
    </location>
</feature>
<feature type="compositionally biased region" description="Polar residues" evidence="6">
    <location>
        <begin position="714"/>
        <end position="728"/>
    </location>
</feature>
<evidence type="ECO:0000313" key="8">
    <source>
        <dbReference type="Ensembl" id="ENSCMIP00000045576.1"/>
    </source>
</evidence>
<feature type="compositionally biased region" description="Basic and acidic residues" evidence="6">
    <location>
        <begin position="545"/>
        <end position="558"/>
    </location>
</feature>
<protein>
    <submittedName>
        <fullName evidence="8">RNA binding motif protein 20</fullName>
    </submittedName>
</protein>
<dbReference type="InterPro" id="IPR012677">
    <property type="entry name" value="Nucleotide-bd_a/b_plait_sf"/>
</dbReference>
<feature type="compositionally biased region" description="Basic and acidic residues" evidence="6">
    <location>
        <begin position="611"/>
        <end position="639"/>
    </location>
</feature>
<dbReference type="SMART" id="SM00360">
    <property type="entry name" value="RRM"/>
    <property type="match status" value="1"/>
</dbReference>
<evidence type="ECO:0000256" key="6">
    <source>
        <dbReference type="SAM" id="MobiDB-lite"/>
    </source>
</evidence>
<evidence type="ECO:0000256" key="1">
    <source>
        <dbReference type="ARBA" id="ARBA00004123"/>
    </source>
</evidence>
<keyword evidence="5" id="KW-0539">Nucleus</keyword>
<evidence type="ECO:0000256" key="3">
    <source>
        <dbReference type="ARBA" id="ARBA00022771"/>
    </source>
</evidence>
<dbReference type="InterPro" id="IPR034790">
    <property type="entry name" value="RBM20_RRM"/>
</dbReference>
<feature type="compositionally biased region" description="Basic and acidic residues" evidence="6">
    <location>
        <begin position="729"/>
        <end position="739"/>
    </location>
</feature>
<dbReference type="Ensembl" id="ENSCMIT00000046229.1">
    <property type="protein sequence ID" value="ENSCMIP00000045576.1"/>
    <property type="gene ID" value="ENSCMIG00000018795.1"/>
</dbReference>
<dbReference type="GeneTree" id="ENSGT01030000234642"/>
<feature type="compositionally biased region" description="Basic and acidic residues" evidence="6">
    <location>
        <begin position="654"/>
        <end position="664"/>
    </location>
</feature>
<dbReference type="Proteomes" id="UP000314986">
    <property type="component" value="Unassembled WGS sequence"/>
</dbReference>
<dbReference type="InterPro" id="IPR000504">
    <property type="entry name" value="RRM_dom"/>
</dbReference>
<feature type="compositionally biased region" description="Low complexity" evidence="6">
    <location>
        <begin position="560"/>
        <end position="584"/>
    </location>
</feature>
<dbReference type="GO" id="GO:0008270">
    <property type="term" value="F:zinc ion binding"/>
    <property type="evidence" value="ECO:0007669"/>
    <property type="project" value="UniProtKB-KW"/>
</dbReference>
<feature type="compositionally biased region" description="Basic and acidic residues" evidence="6">
    <location>
        <begin position="945"/>
        <end position="960"/>
    </location>
</feature>
<evidence type="ECO:0000256" key="2">
    <source>
        <dbReference type="ARBA" id="ARBA00022723"/>
    </source>
</evidence>
<dbReference type="InterPro" id="IPR000690">
    <property type="entry name" value="Matrin/U1-C_Znf_C2H2"/>
</dbReference>
<feature type="compositionally biased region" description="Basic and acidic residues" evidence="6">
    <location>
        <begin position="816"/>
        <end position="828"/>
    </location>
</feature>
<keyword evidence="9" id="KW-1185">Reference proteome</keyword>
<organism evidence="8 9">
    <name type="scientific">Callorhinchus milii</name>
    <name type="common">Ghost shark</name>
    <dbReference type="NCBI Taxonomy" id="7868"/>
    <lineage>
        <taxon>Eukaryota</taxon>
        <taxon>Metazoa</taxon>
        <taxon>Chordata</taxon>
        <taxon>Craniata</taxon>
        <taxon>Vertebrata</taxon>
        <taxon>Chondrichthyes</taxon>
        <taxon>Holocephali</taxon>
        <taxon>Chimaeriformes</taxon>
        <taxon>Callorhinchidae</taxon>
        <taxon>Callorhinchus</taxon>
    </lineage>
</organism>
<reference evidence="8" key="5">
    <citation type="submission" date="2025-09" db="UniProtKB">
        <authorList>
            <consortium name="Ensembl"/>
        </authorList>
    </citation>
    <scope>IDENTIFICATION</scope>
</reference>
<evidence type="ECO:0000256" key="5">
    <source>
        <dbReference type="ARBA" id="ARBA00023242"/>
    </source>
</evidence>
<dbReference type="OMA" id="PTRADWG"/>
<dbReference type="InterPro" id="IPR035979">
    <property type="entry name" value="RBD_domain_sf"/>
</dbReference>
<dbReference type="InterPro" id="IPR003604">
    <property type="entry name" value="Matrin/U1-like-C_Znf_C2H2"/>
</dbReference>
<dbReference type="AlphaFoldDB" id="A0A4W3K2A8"/>
<feature type="region of interest" description="Disordered" evidence="6">
    <location>
        <begin position="945"/>
        <end position="975"/>
    </location>
</feature>
<keyword evidence="2" id="KW-0479">Metal-binding</keyword>
<dbReference type="GO" id="GO:0005634">
    <property type="term" value="C:nucleus"/>
    <property type="evidence" value="ECO:0007669"/>
    <property type="project" value="UniProtKB-SubCell"/>
</dbReference>
<reference evidence="8" key="4">
    <citation type="submission" date="2025-08" db="UniProtKB">
        <authorList>
            <consortium name="Ensembl"/>
        </authorList>
    </citation>
    <scope>IDENTIFICATION</scope>
</reference>
<dbReference type="PANTHER" id="PTHR15592">
    <property type="entry name" value="MATRIN 3/NUCLEAR PROTEIN 220-RELATED"/>
    <property type="match status" value="1"/>
</dbReference>
<dbReference type="GO" id="GO:0003723">
    <property type="term" value="F:RNA binding"/>
    <property type="evidence" value="ECO:0007669"/>
    <property type="project" value="InterPro"/>
</dbReference>
<name>A0A4W3K2A8_CALMI</name>
<gene>
    <name evidence="8" type="primary">rbm20</name>
</gene>
<dbReference type="SMART" id="SM00451">
    <property type="entry name" value="ZnF_U1"/>
    <property type="match status" value="2"/>
</dbReference>
<feature type="region of interest" description="Disordered" evidence="6">
    <location>
        <begin position="545"/>
        <end position="759"/>
    </location>
</feature>
<evidence type="ECO:0000259" key="7">
    <source>
        <dbReference type="PROSITE" id="PS50171"/>
    </source>
</evidence>
<reference evidence="9" key="3">
    <citation type="journal article" date="2014" name="Nature">
        <title>Elephant shark genome provides unique insights into gnathostome evolution.</title>
        <authorList>
            <consortium name="International Elephant Shark Genome Sequencing Consortium"/>
            <person name="Venkatesh B."/>
            <person name="Lee A.P."/>
            <person name="Ravi V."/>
            <person name="Maurya A.K."/>
            <person name="Lian M.M."/>
            <person name="Swann J.B."/>
            <person name="Ohta Y."/>
            <person name="Flajnik M.F."/>
            <person name="Sutoh Y."/>
            <person name="Kasahara M."/>
            <person name="Hoon S."/>
            <person name="Gangu V."/>
            <person name="Roy S.W."/>
            <person name="Irimia M."/>
            <person name="Korzh V."/>
            <person name="Kondrychyn I."/>
            <person name="Lim Z.W."/>
            <person name="Tay B.H."/>
            <person name="Tohari S."/>
            <person name="Kong K.W."/>
            <person name="Ho S."/>
            <person name="Lorente-Galdos B."/>
            <person name="Quilez J."/>
            <person name="Marques-Bonet T."/>
            <person name="Raney B.J."/>
            <person name="Ingham P.W."/>
            <person name="Tay A."/>
            <person name="Hillier L.W."/>
            <person name="Minx P."/>
            <person name="Boehm T."/>
            <person name="Wilson R.K."/>
            <person name="Brenner S."/>
            <person name="Warren W.C."/>
        </authorList>
    </citation>
    <scope>NUCLEOTIDE SEQUENCE [LARGE SCALE GENOMIC DNA]</scope>
</reference>